<dbReference type="GO" id="GO:0033982">
    <property type="term" value="F:3-dehydro-L-gulonate-6-phosphate decarboxylase activity"/>
    <property type="evidence" value="ECO:0007669"/>
    <property type="project" value="TreeGrafter"/>
</dbReference>
<proteinExistence type="inferred from homology"/>
<dbReference type="GO" id="GO:0006730">
    <property type="term" value="P:one-carbon metabolic process"/>
    <property type="evidence" value="ECO:0007669"/>
    <property type="project" value="UniProtKB-KW"/>
</dbReference>
<dbReference type="OrthoDB" id="43475at2"/>
<dbReference type="FunFam" id="3.20.20.70:FF:000022">
    <property type="entry name" value="3-keto-L-gulonate-6-phosphate decarboxylase UlaD"/>
    <property type="match status" value="1"/>
</dbReference>
<comment type="pathway">
    <text evidence="2">One-carbon metabolism; formaldehyde assimilation via RuMP pathway; D-fructose 6-phosphate from D-ribulose 5-phosphate and formaldehyde: step 1/2.</text>
</comment>
<keyword evidence="6" id="KW-0456">Lyase</keyword>
<accession>A0A1I3WPG2</accession>
<evidence type="ECO:0000313" key="9">
    <source>
        <dbReference type="EMBL" id="SFK09059.1"/>
    </source>
</evidence>
<dbReference type="Proteomes" id="UP000183557">
    <property type="component" value="Unassembled WGS sequence"/>
</dbReference>
<dbReference type="GO" id="GO:0043801">
    <property type="term" value="F:hexulose-6-phosphate synthase activity"/>
    <property type="evidence" value="ECO:0007669"/>
    <property type="project" value="UniProtKB-EC"/>
</dbReference>
<organism evidence="9 10">
    <name type="scientific">Halobacillus dabanensis</name>
    <dbReference type="NCBI Taxonomy" id="240302"/>
    <lineage>
        <taxon>Bacteria</taxon>
        <taxon>Bacillati</taxon>
        <taxon>Bacillota</taxon>
        <taxon>Bacilli</taxon>
        <taxon>Bacillales</taxon>
        <taxon>Bacillaceae</taxon>
        <taxon>Halobacillus</taxon>
    </lineage>
</organism>
<dbReference type="GO" id="GO:0019854">
    <property type="term" value="P:L-ascorbic acid catabolic process"/>
    <property type="evidence" value="ECO:0007669"/>
    <property type="project" value="TreeGrafter"/>
</dbReference>
<dbReference type="InterPro" id="IPR001754">
    <property type="entry name" value="OMPdeCOase_dom"/>
</dbReference>
<dbReference type="Pfam" id="PF00215">
    <property type="entry name" value="OMPdecase"/>
    <property type="match status" value="1"/>
</dbReference>
<dbReference type="InterPro" id="IPR011060">
    <property type="entry name" value="RibuloseP-bd_barrel"/>
</dbReference>
<dbReference type="InterPro" id="IPR017553">
    <property type="entry name" value="3-hexulose-6-phosphate_synth"/>
</dbReference>
<evidence type="ECO:0000256" key="5">
    <source>
        <dbReference type="ARBA" id="ARBA00022563"/>
    </source>
</evidence>
<evidence type="ECO:0000256" key="3">
    <source>
        <dbReference type="ARBA" id="ARBA00006350"/>
    </source>
</evidence>
<evidence type="ECO:0000313" key="10">
    <source>
        <dbReference type="Proteomes" id="UP000183557"/>
    </source>
</evidence>
<dbReference type="EC" id="4.1.2.43" evidence="4"/>
<dbReference type="Gene3D" id="3.20.20.70">
    <property type="entry name" value="Aldolase class I"/>
    <property type="match status" value="1"/>
</dbReference>
<dbReference type="RefSeq" id="WP_075036985.1">
    <property type="nucleotide sequence ID" value="NZ_FOSB01000007.1"/>
</dbReference>
<keyword evidence="7" id="KW-0119">Carbohydrate metabolism</keyword>
<evidence type="ECO:0000256" key="2">
    <source>
        <dbReference type="ARBA" id="ARBA00005014"/>
    </source>
</evidence>
<evidence type="ECO:0000256" key="1">
    <source>
        <dbReference type="ARBA" id="ARBA00000718"/>
    </source>
</evidence>
<reference evidence="10" key="1">
    <citation type="submission" date="2016-10" db="EMBL/GenBank/DDBJ databases">
        <authorList>
            <person name="Varghese N."/>
            <person name="Submissions S."/>
        </authorList>
    </citation>
    <scope>NUCLEOTIDE SEQUENCE [LARGE SCALE GENOMIC DNA]</scope>
    <source>
        <strain evidence="10">CGMCC 1.3704</strain>
    </source>
</reference>
<dbReference type="CDD" id="cd04726">
    <property type="entry name" value="KGPDC_HPS"/>
    <property type="match status" value="1"/>
</dbReference>
<dbReference type="PANTHER" id="PTHR35039:SF3">
    <property type="entry name" value="3-KETO-L-GULONATE-6-PHOSPHATE DECARBOXYLASE SGBH-RELATED"/>
    <property type="match status" value="1"/>
</dbReference>
<dbReference type="InterPro" id="IPR041710">
    <property type="entry name" value="HPS/KGPDC"/>
</dbReference>
<dbReference type="InterPro" id="IPR013785">
    <property type="entry name" value="Aldolase_TIM"/>
</dbReference>
<protein>
    <recommendedName>
        <fullName evidence="4">3-hexulose-6-phosphate synthase</fullName>
        <ecNumber evidence="4">4.1.2.43</ecNumber>
    </recommendedName>
</protein>
<comment type="catalytic activity">
    <reaction evidence="1">
        <text>D-ribulose 5-phosphate + formaldehyde = D-arabino-hex-3-ulose 6-phosphate</text>
        <dbReference type="Rhea" id="RHEA:25201"/>
        <dbReference type="ChEBI" id="CHEBI:16842"/>
        <dbReference type="ChEBI" id="CHEBI:58121"/>
        <dbReference type="ChEBI" id="CHEBI:58542"/>
        <dbReference type="EC" id="4.1.2.43"/>
    </reaction>
</comment>
<evidence type="ECO:0000256" key="4">
    <source>
        <dbReference type="ARBA" id="ARBA00012890"/>
    </source>
</evidence>
<dbReference type="EMBL" id="FOSB01000007">
    <property type="protein sequence ID" value="SFK09059.1"/>
    <property type="molecule type" value="Genomic_DNA"/>
</dbReference>
<name>A0A1I3WPG2_HALDA</name>
<evidence type="ECO:0000256" key="6">
    <source>
        <dbReference type="ARBA" id="ARBA00023239"/>
    </source>
</evidence>
<sequence>MNLQLALDRMSREDCFQAIEDTKESIDWIEVGTGVIKEYGMEIVREIKKAFPHKTLVADMKTCDAGKHEAVQAFEAGADITTVMSFSADQTIKDTLKVAEDFHGRIMIDLLGVKDEARIRELSDIGVDLVSLHFGKDMQETGEMQEEDLFTLVKHYPHLQVAVAGGINLGSLPSILDHRPDTLIVGSGITKSSDRQDTAVKMKGMITNYEANDSNRQR</sequence>
<dbReference type="STRING" id="240302.BN982_00794"/>
<keyword evidence="10" id="KW-1185">Reference proteome</keyword>
<feature type="domain" description="Orotidine 5'-phosphate decarboxylase" evidence="8">
    <location>
        <begin position="2"/>
        <end position="202"/>
    </location>
</feature>
<dbReference type="SMART" id="SM00934">
    <property type="entry name" value="OMPdecase"/>
    <property type="match status" value="1"/>
</dbReference>
<comment type="similarity">
    <text evidence="3">Belongs to the HPS/KGPDC family. HPS subfamily.</text>
</comment>
<dbReference type="AlphaFoldDB" id="A0A1I3WPG2"/>
<evidence type="ECO:0000259" key="8">
    <source>
        <dbReference type="SMART" id="SM00934"/>
    </source>
</evidence>
<keyword evidence="5" id="KW-0554">One-carbon metabolism</keyword>
<gene>
    <name evidence="9" type="ORF">SAMN04487936_10758</name>
</gene>
<dbReference type="GO" id="GO:0006207">
    <property type="term" value="P:'de novo' pyrimidine nucleobase biosynthetic process"/>
    <property type="evidence" value="ECO:0007669"/>
    <property type="project" value="InterPro"/>
</dbReference>
<evidence type="ECO:0000256" key="7">
    <source>
        <dbReference type="ARBA" id="ARBA00023277"/>
    </source>
</evidence>
<dbReference type="GO" id="GO:0004590">
    <property type="term" value="F:orotidine-5'-phosphate decarboxylase activity"/>
    <property type="evidence" value="ECO:0007669"/>
    <property type="project" value="InterPro"/>
</dbReference>
<dbReference type="SUPFAM" id="SSF51366">
    <property type="entry name" value="Ribulose-phoshate binding barrel"/>
    <property type="match status" value="1"/>
</dbReference>
<dbReference type="PANTHER" id="PTHR35039">
    <property type="entry name" value="3-KETO-L-GULONATE-6-PHOSPHATE DECARBOXYLASE SGBH-RELATED"/>
    <property type="match status" value="1"/>
</dbReference>
<dbReference type="NCBIfam" id="TIGR03128">
    <property type="entry name" value="RuMP_HxlA"/>
    <property type="match status" value="1"/>
</dbReference>